<keyword evidence="6" id="KW-0547">Nucleotide-binding</keyword>
<name>A0AAV2Q2G5_MEGNR</name>
<dbReference type="Pfam" id="PF01331">
    <property type="entry name" value="mRNA_cap_enzyme"/>
    <property type="match status" value="1"/>
</dbReference>
<dbReference type="PANTHER" id="PTHR10367">
    <property type="entry name" value="MRNA-CAPPING ENZYME"/>
    <property type="match status" value="1"/>
</dbReference>
<dbReference type="PANTHER" id="PTHR10367:SF17">
    <property type="entry name" value="MRNA-CAPPING ENZYME"/>
    <property type="match status" value="1"/>
</dbReference>
<evidence type="ECO:0000256" key="3">
    <source>
        <dbReference type="ARBA" id="ARBA00022664"/>
    </source>
</evidence>
<keyword evidence="7" id="KW-0506">mRNA capping</keyword>
<evidence type="ECO:0000313" key="13">
    <source>
        <dbReference type="EMBL" id="CAL4067137.1"/>
    </source>
</evidence>
<dbReference type="SUPFAM" id="SSF50249">
    <property type="entry name" value="Nucleic acid-binding proteins"/>
    <property type="match status" value="1"/>
</dbReference>
<sequence length="363" mass="42056">MLLQGDYTTEDINDINAKALMNKSKTNESERKIPSMEGISNIYRISEKSLQRKIKQQVKKYGFSGCFPVNLNHKNISNLRNFPHKVSWKADGLRYMMLIEGKQKIYLINFHNIFHIQGLQFRQTNDLTQHTIDTLLEGELIIHVNPHTGVDVYQFLIFDAIAIEGRLVTSEIFQRRHEVIETELINTRNFAITKGLLDTKQEPFIVRQKQFWNASPQAVKQLLSNIFLDQVGHDTDGLIFQRNEGPYVSGPTDAVLKFKPGALNAINVKLIKMEKEIKYGLLYVGKIKETESKRPFGDIEITEEMENLHGEIIECSCTETGWVFLRHRPDRNKPNAYYTAVEKWESIVNPVKEFYLFNSAIYK</sequence>
<dbReference type="GO" id="GO:0005524">
    <property type="term" value="F:ATP binding"/>
    <property type="evidence" value="ECO:0007669"/>
    <property type="project" value="InterPro"/>
</dbReference>
<dbReference type="EC" id="2.7.7.50" evidence="2"/>
<keyword evidence="5" id="KW-0548">Nucleotidyltransferase</keyword>
<dbReference type="CDD" id="cd07895">
    <property type="entry name" value="Adenylation_mRNA_capping"/>
    <property type="match status" value="1"/>
</dbReference>
<evidence type="ECO:0000256" key="8">
    <source>
        <dbReference type="ARBA" id="ARBA00023134"/>
    </source>
</evidence>
<dbReference type="InterPro" id="IPR012340">
    <property type="entry name" value="NA-bd_OB-fold"/>
</dbReference>
<evidence type="ECO:0000256" key="7">
    <source>
        <dbReference type="ARBA" id="ARBA00023042"/>
    </source>
</evidence>
<keyword evidence="3" id="KW-0507">mRNA processing</keyword>
<evidence type="ECO:0000256" key="1">
    <source>
        <dbReference type="ARBA" id="ARBA00004123"/>
    </source>
</evidence>
<keyword evidence="9" id="KW-0539">Nucleus</keyword>
<dbReference type="GO" id="GO:0005634">
    <property type="term" value="C:nucleus"/>
    <property type="evidence" value="ECO:0007669"/>
    <property type="project" value="UniProtKB-SubCell"/>
</dbReference>
<keyword evidence="8" id="KW-0342">GTP-binding</keyword>
<comment type="catalytic activity">
    <reaction evidence="10">
        <text>a 5'-end diphospho-ribonucleoside in mRNA + GTP + H(+) = a 5'-end (5'-triphosphoguanosine)-ribonucleoside in mRNA + diphosphate</text>
        <dbReference type="Rhea" id="RHEA:67012"/>
        <dbReference type="Rhea" id="RHEA-COMP:17165"/>
        <dbReference type="Rhea" id="RHEA-COMP:17166"/>
        <dbReference type="ChEBI" id="CHEBI:15378"/>
        <dbReference type="ChEBI" id="CHEBI:33019"/>
        <dbReference type="ChEBI" id="CHEBI:37565"/>
        <dbReference type="ChEBI" id="CHEBI:167616"/>
        <dbReference type="ChEBI" id="CHEBI:167617"/>
        <dbReference type="EC" id="2.7.7.50"/>
    </reaction>
    <physiologicalReaction direction="left-to-right" evidence="10">
        <dbReference type="Rhea" id="RHEA:67013"/>
    </physiologicalReaction>
</comment>
<evidence type="ECO:0000259" key="11">
    <source>
        <dbReference type="Pfam" id="PF01331"/>
    </source>
</evidence>
<dbReference type="Pfam" id="PF03919">
    <property type="entry name" value="mRNA_cap_C"/>
    <property type="match status" value="1"/>
</dbReference>
<dbReference type="Gene3D" id="3.30.470.30">
    <property type="entry name" value="DNA ligase/mRNA capping enzyme"/>
    <property type="match status" value="1"/>
</dbReference>
<comment type="caution">
    <text evidence="13">The sequence shown here is derived from an EMBL/GenBank/DDBJ whole genome shotgun (WGS) entry which is preliminary data.</text>
</comment>
<reference evidence="13 14" key="1">
    <citation type="submission" date="2024-05" db="EMBL/GenBank/DDBJ databases">
        <authorList>
            <person name="Wallberg A."/>
        </authorList>
    </citation>
    <scope>NUCLEOTIDE SEQUENCE [LARGE SCALE GENOMIC DNA]</scope>
</reference>
<evidence type="ECO:0000259" key="12">
    <source>
        <dbReference type="Pfam" id="PF03919"/>
    </source>
</evidence>
<evidence type="ECO:0000256" key="10">
    <source>
        <dbReference type="ARBA" id="ARBA00044624"/>
    </source>
</evidence>
<evidence type="ECO:0000256" key="4">
    <source>
        <dbReference type="ARBA" id="ARBA00022679"/>
    </source>
</evidence>
<dbReference type="AlphaFoldDB" id="A0AAV2Q2G5"/>
<comment type="subcellular location">
    <subcellularLocation>
        <location evidence="1">Nucleus</location>
    </subcellularLocation>
</comment>
<dbReference type="GO" id="GO:0006370">
    <property type="term" value="P:7-methylguanosine mRNA capping"/>
    <property type="evidence" value="ECO:0007669"/>
    <property type="project" value="UniProtKB-KW"/>
</dbReference>
<accession>A0AAV2Q2G5</accession>
<evidence type="ECO:0000313" key="14">
    <source>
        <dbReference type="Proteomes" id="UP001497623"/>
    </source>
</evidence>
<dbReference type="Gene3D" id="2.40.50.140">
    <property type="entry name" value="Nucleic acid-binding proteins"/>
    <property type="match status" value="1"/>
</dbReference>
<dbReference type="GO" id="GO:0005525">
    <property type="term" value="F:GTP binding"/>
    <property type="evidence" value="ECO:0007669"/>
    <property type="project" value="UniProtKB-KW"/>
</dbReference>
<dbReference type="InterPro" id="IPR013846">
    <property type="entry name" value="mRNA_cap_enzyme_C"/>
</dbReference>
<feature type="domain" description="mRNA capping enzyme adenylation" evidence="11">
    <location>
        <begin position="68"/>
        <end position="259"/>
    </location>
</feature>
<dbReference type="SUPFAM" id="SSF56091">
    <property type="entry name" value="DNA ligase/mRNA capping enzyme, catalytic domain"/>
    <property type="match status" value="1"/>
</dbReference>
<evidence type="ECO:0000256" key="6">
    <source>
        <dbReference type="ARBA" id="ARBA00022741"/>
    </source>
</evidence>
<proteinExistence type="predicted"/>
<keyword evidence="4" id="KW-0808">Transferase</keyword>
<feature type="domain" description="mRNA capping enzyme C-terminal" evidence="12">
    <location>
        <begin position="277"/>
        <end position="356"/>
    </location>
</feature>
<protein>
    <recommendedName>
        <fullName evidence="2">mRNA guanylyltransferase</fullName>
        <ecNumber evidence="2">2.7.7.50</ecNumber>
    </recommendedName>
</protein>
<evidence type="ECO:0000256" key="9">
    <source>
        <dbReference type="ARBA" id="ARBA00023242"/>
    </source>
</evidence>
<evidence type="ECO:0000256" key="5">
    <source>
        <dbReference type="ARBA" id="ARBA00022695"/>
    </source>
</evidence>
<evidence type="ECO:0000256" key="2">
    <source>
        <dbReference type="ARBA" id="ARBA00012475"/>
    </source>
</evidence>
<dbReference type="Proteomes" id="UP001497623">
    <property type="component" value="Unassembled WGS sequence"/>
</dbReference>
<dbReference type="GO" id="GO:0004484">
    <property type="term" value="F:mRNA guanylyltransferase activity"/>
    <property type="evidence" value="ECO:0007669"/>
    <property type="project" value="UniProtKB-EC"/>
</dbReference>
<gene>
    <name evidence="13" type="ORF">MNOR_LOCUS6223</name>
</gene>
<keyword evidence="14" id="KW-1185">Reference proteome</keyword>
<dbReference type="InterPro" id="IPR001339">
    <property type="entry name" value="mRNA_cap_enzyme_adenylation"/>
</dbReference>
<dbReference type="InterPro" id="IPR051029">
    <property type="entry name" value="mRNA_Capping_Enz/RNA_Phosphat"/>
</dbReference>
<dbReference type="EMBL" id="CAXKWB010002538">
    <property type="protein sequence ID" value="CAL4067137.1"/>
    <property type="molecule type" value="Genomic_DNA"/>
</dbReference>
<organism evidence="13 14">
    <name type="scientific">Meganyctiphanes norvegica</name>
    <name type="common">Northern krill</name>
    <name type="synonym">Thysanopoda norvegica</name>
    <dbReference type="NCBI Taxonomy" id="48144"/>
    <lineage>
        <taxon>Eukaryota</taxon>
        <taxon>Metazoa</taxon>
        <taxon>Ecdysozoa</taxon>
        <taxon>Arthropoda</taxon>
        <taxon>Crustacea</taxon>
        <taxon>Multicrustacea</taxon>
        <taxon>Malacostraca</taxon>
        <taxon>Eumalacostraca</taxon>
        <taxon>Eucarida</taxon>
        <taxon>Euphausiacea</taxon>
        <taxon>Euphausiidae</taxon>
        <taxon>Meganyctiphanes</taxon>
    </lineage>
</organism>